<reference evidence="4" key="2">
    <citation type="submission" date="2014-06" db="EMBL/GenBank/DDBJ databases">
        <authorList>
            <person name="Le Roux Frederique"/>
        </authorList>
    </citation>
    <scope>NUCLEOTIDE SEQUENCE [LARGE SCALE GENOMIC DNA]</scope>
    <source>
        <strain evidence="4">J5-5</strain>
    </source>
</reference>
<dbReference type="EMBL" id="CCJX01000027">
    <property type="protein sequence ID" value="CDS95424.1"/>
    <property type="molecule type" value="Genomic_DNA"/>
</dbReference>
<keyword evidence="3" id="KW-1185">Reference proteome</keyword>
<dbReference type="Proteomes" id="UP000049495">
    <property type="component" value="Unassembled WGS sequence"/>
</dbReference>
<name>A0A822MXF1_9VIBR</name>
<reference evidence="2 3" key="1">
    <citation type="submission" date="2014-06" db="EMBL/GenBank/DDBJ databases">
        <authorList>
            <person name="Le Roux F."/>
        </authorList>
    </citation>
    <scope>NUCLEOTIDE SEQUENCE</scope>
    <source>
        <strain evidence="1 3">J5-4</strain>
        <strain evidence="2">J5-5</strain>
    </source>
</reference>
<protein>
    <submittedName>
        <fullName evidence="2">Uncharacterized protein</fullName>
    </submittedName>
</protein>
<evidence type="ECO:0000313" key="3">
    <source>
        <dbReference type="Proteomes" id="UP000049077"/>
    </source>
</evidence>
<dbReference type="Proteomes" id="UP000049077">
    <property type="component" value="Unassembled WGS sequence"/>
</dbReference>
<accession>A0A822MXF1</accession>
<proteinExistence type="predicted"/>
<evidence type="ECO:0000313" key="2">
    <source>
        <dbReference type="EMBL" id="CDT11601.1"/>
    </source>
</evidence>
<organism evidence="2 4">
    <name type="scientific">Vibrio crassostreae</name>
    <dbReference type="NCBI Taxonomy" id="246167"/>
    <lineage>
        <taxon>Bacteria</taxon>
        <taxon>Pseudomonadati</taxon>
        <taxon>Pseudomonadota</taxon>
        <taxon>Gammaproteobacteria</taxon>
        <taxon>Vibrionales</taxon>
        <taxon>Vibrionaceae</taxon>
        <taxon>Vibrio</taxon>
    </lineage>
</organism>
<evidence type="ECO:0000313" key="4">
    <source>
        <dbReference type="Proteomes" id="UP000049495"/>
    </source>
</evidence>
<gene>
    <name evidence="1" type="ORF">VCR4J5_1220041</name>
    <name evidence="2" type="ORF">VCR5J5_1450131</name>
</gene>
<dbReference type="AlphaFoldDB" id="A0A822MXF1"/>
<sequence>MIPPPLRSWLKIDQRVDLTEERFSRFLGVNYIEKNTVDFDMHVTLISRIVCLA</sequence>
<dbReference type="EMBL" id="CCJV01000052">
    <property type="protein sequence ID" value="CDT11601.1"/>
    <property type="molecule type" value="Genomic_DNA"/>
</dbReference>
<evidence type="ECO:0000313" key="1">
    <source>
        <dbReference type="EMBL" id="CDS95424.1"/>
    </source>
</evidence>
<comment type="caution">
    <text evidence="2">The sequence shown here is derived from an EMBL/GenBank/DDBJ whole genome shotgun (WGS) entry which is preliminary data.</text>
</comment>